<dbReference type="InterPro" id="IPR052924">
    <property type="entry name" value="OsmC/Ohr_hydroprdx_reductase"/>
</dbReference>
<dbReference type="Proteomes" id="UP001138709">
    <property type="component" value="Unassembled WGS sequence"/>
</dbReference>
<dbReference type="InterPro" id="IPR003718">
    <property type="entry name" value="OsmC/Ohr_fam"/>
</dbReference>
<gene>
    <name evidence="1" type="ORF">GXW74_19355</name>
</gene>
<dbReference type="EMBL" id="JAAEDL010000021">
    <property type="protein sequence ID" value="MBR0682658.1"/>
    <property type="molecule type" value="Genomic_DNA"/>
</dbReference>
<reference evidence="1" key="1">
    <citation type="submission" date="2020-01" db="EMBL/GenBank/DDBJ databases">
        <authorList>
            <person name="Rat A."/>
        </authorList>
    </citation>
    <scope>NUCLEOTIDE SEQUENCE</scope>
    <source>
        <strain evidence="1">LMG 31228</strain>
    </source>
</reference>
<accession>A0A9X9XG22</accession>
<dbReference type="Pfam" id="PF02566">
    <property type="entry name" value="OsmC"/>
    <property type="match status" value="1"/>
</dbReference>
<dbReference type="AlphaFoldDB" id="A0A9X9XG22"/>
<dbReference type="Gene3D" id="3.30.300.20">
    <property type="match status" value="1"/>
</dbReference>
<dbReference type="SUPFAM" id="SSF82784">
    <property type="entry name" value="OsmC-like"/>
    <property type="match status" value="1"/>
</dbReference>
<dbReference type="PANTHER" id="PTHR35368">
    <property type="entry name" value="HYDROPEROXIDE REDUCTASE"/>
    <property type="match status" value="1"/>
</dbReference>
<name>A0A9X9XG22_9PROT</name>
<evidence type="ECO:0000313" key="1">
    <source>
        <dbReference type="EMBL" id="MBR0682658.1"/>
    </source>
</evidence>
<sequence length="124" mass="13375">MSCKQATLVADTDAAGRTDAFNPVELLLAALAACIVKGIERVAPMLRFTFRGVEVRLTAERQDVPPRLTGIAYEILVDTDETDRRLDLLHENVRKYGTISNTLAAATPLTGRLARATVPAPAAD</sequence>
<comment type="caution">
    <text evidence="1">The sequence shown here is derived from an EMBL/GenBank/DDBJ whole genome shotgun (WGS) entry which is preliminary data.</text>
</comment>
<proteinExistence type="predicted"/>
<evidence type="ECO:0000313" key="2">
    <source>
        <dbReference type="Proteomes" id="UP001138709"/>
    </source>
</evidence>
<organism evidence="1 2">
    <name type="scientific">Neoroseomonas eburnea</name>
    <dbReference type="NCBI Taxonomy" id="1346889"/>
    <lineage>
        <taxon>Bacteria</taxon>
        <taxon>Pseudomonadati</taxon>
        <taxon>Pseudomonadota</taxon>
        <taxon>Alphaproteobacteria</taxon>
        <taxon>Acetobacterales</taxon>
        <taxon>Acetobacteraceae</taxon>
        <taxon>Neoroseomonas</taxon>
    </lineage>
</organism>
<keyword evidence="2" id="KW-1185">Reference proteome</keyword>
<dbReference type="InterPro" id="IPR015946">
    <property type="entry name" value="KH_dom-like_a/b"/>
</dbReference>
<dbReference type="PANTHER" id="PTHR35368:SF1">
    <property type="entry name" value="HYDROPEROXIDE REDUCTASE"/>
    <property type="match status" value="1"/>
</dbReference>
<dbReference type="InterPro" id="IPR036102">
    <property type="entry name" value="OsmC/Ohrsf"/>
</dbReference>
<reference evidence="1" key="2">
    <citation type="journal article" date="2021" name="Syst. Appl. Microbiol.">
        <title>Roseomonas hellenica sp. nov., isolated from roots of wild-growing Alkanna tinctoria.</title>
        <authorList>
            <person name="Rat A."/>
            <person name="Naranjo H.D."/>
            <person name="Lebbe L."/>
            <person name="Cnockaert M."/>
            <person name="Krigas N."/>
            <person name="Grigoriadou K."/>
            <person name="Maloupa E."/>
            <person name="Willems A."/>
        </authorList>
    </citation>
    <scope>NUCLEOTIDE SEQUENCE</scope>
    <source>
        <strain evidence="1">LMG 31228</strain>
    </source>
</reference>
<protein>
    <submittedName>
        <fullName evidence="1">OsmC family protein</fullName>
    </submittedName>
</protein>